<dbReference type="InParanoid" id="A0A409WLQ7"/>
<protein>
    <submittedName>
        <fullName evidence="2">Uncharacterized protein</fullName>
    </submittedName>
</protein>
<feature type="compositionally biased region" description="Polar residues" evidence="1">
    <location>
        <begin position="270"/>
        <end position="284"/>
    </location>
</feature>
<feature type="region of interest" description="Disordered" evidence="1">
    <location>
        <begin position="265"/>
        <end position="284"/>
    </location>
</feature>
<feature type="region of interest" description="Disordered" evidence="1">
    <location>
        <begin position="228"/>
        <end position="249"/>
    </location>
</feature>
<dbReference type="AlphaFoldDB" id="A0A409WLQ7"/>
<feature type="compositionally biased region" description="Polar residues" evidence="1">
    <location>
        <begin position="387"/>
        <end position="396"/>
    </location>
</feature>
<gene>
    <name evidence="2" type="ORF">CVT25_003375</name>
</gene>
<accession>A0A409WLQ7</accession>
<feature type="compositionally biased region" description="Low complexity" evidence="1">
    <location>
        <begin position="186"/>
        <end position="199"/>
    </location>
</feature>
<evidence type="ECO:0000313" key="3">
    <source>
        <dbReference type="Proteomes" id="UP000283269"/>
    </source>
</evidence>
<name>A0A409WLQ7_PSICY</name>
<dbReference type="OrthoDB" id="3253137at2759"/>
<comment type="caution">
    <text evidence="2">The sequence shown here is derived from an EMBL/GenBank/DDBJ whole genome shotgun (WGS) entry which is preliminary data.</text>
</comment>
<dbReference type="EMBL" id="NHYD01003373">
    <property type="protein sequence ID" value="PPQ79493.1"/>
    <property type="molecule type" value="Genomic_DNA"/>
</dbReference>
<organism evidence="2 3">
    <name type="scientific">Psilocybe cyanescens</name>
    <dbReference type="NCBI Taxonomy" id="93625"/>
    <lineage>
        <taxon>Eukaryota</taxon>
        <taxon>Fungi</taxon>
        <taxon>Dikarya</taxon>
        <taxon>Basidiomycota</taxon>
        <taxon>Agaricomycotina</taxon>
        <taxon>Agaricomycetes</taxon>
        <taxon>Agaricomycetidae</taxon>
        <taxon>Agaricales</taxon>
        <taxon>Agaricineae</taxon>
        <taxon>Strophariaceae</taxon>
        <taxon>Psilocybe</taxon>
    </lineage>
</organism>
<feature type="compositionally biased region" description="Basic and acidic residues" evidence="1">
    <location>
        <begin position="308"/>
        <end position="324"/>
    </location>
</feature>
<feature type="region of interest" description="Disordered" evidence="1">
    <location>
        <begin position="304"/>
        <end position="396"/>
    </location>
</feature>
<keyword evidence="3" id="KW-1185">Reference proteome</keyword>
<sequence length="396" mass="44205">MGKWTPNYVEDILHSKISSLVSGAIRRASVEKEPSITYENFVNELDSGDSFTTSIIDILVKEIADRHTRPYHDRKFLAERTIRTLRQLSSHARSYPGRMSGRSHSRRAVNLTEYFTASPNELEMDDDDDEYVEPVSLPGGSDSESARLNAMHAEFHASVWPPAPTRRITASPSPVSDEWPLPPASWAAPASSSSTVAPANLSRQPSIRRAAPRTRLVDFNDYTARRRTTTRDTLSSRPDVVETVTEPREGLSSQTVRRFFPFPRSRRHQTSTNPAWSEFSDTMSPDSDEPMQYFIEPSVGTWYDYDPPEPRLSPEAESREETENLLRAPRLRRGGIRPPESMLSRHASPITIVTPATESTTPAPATVPQNESSSTPAPEEPVAYPTPGSSENDNLA</sequence>
<dbReference type="Proteomes" id="UP000283269">
    <property type="component" value="Unassembled WGS sequence"/>
</dbReference>
<evidence type="ECO:0000256" key="1">
    <source>
        <dbReference type="SAM" id="MobiDB-lite"/>
    </source>
</evidence>
<dbReference type="STRING" id="93625.A0A409WLQ7"/>
<evidence type="ECO:0000313" key="2">
    <source>
        <dbReference type="EMBL" id="PPQ79493.1"/>
    </source>
</evidence>
<reference evidence="2 3" key="1">
    <citation type="journal article" date="2018" name="Evol. Lett.">
        <title>Horizontal gene cluster transfer increased hallucinogenic mushroom diversity.</title>
        <authorList>
            <person name="Reynolds H.T."/>
            <person name="Vijayakumar V."/>
            <person name="Gluck-Thaler E."/>
            <person name="Korotkin H.B."/>
            <person name="Matheny P.B."/>
            <person name="Slot J.C."/>
        </authorList>
    </citation>
    <scope>NUCLEOTIDE SEQUENCE [LARGE SCALE GENOMIC DNA]</scope>
    <source>
        <strain evidence="2 3">2631</strain>
    </source>
</reference>
<proteinExistence type="predicted"/>
<feature type="compositionally biased region" description="Polar residues" evidence="1">
    <location>
        <begin position="367"/>
        <end position="376"/>
    </location>
</feature>
<feature type="region of interest" description="Disordered" evidence="1">
    <location>
        <begin position="186"/>
        <end position="212"/>
    </location>
</feature>
<feature type="compositionally biased region" description="Low complexity" evidence="1">
    <location>
        <begin position="354"/>
        <end position="366"/>
    </location>
</feature>